<dbReference type="SUPFAM" id="SSF46785">
    <property type="entry name" value="Winged helix' DNA-binding domain"/>
    <property type="match status" value="1"/>
</dbReference>
<dbReference type="GO" id="GO:0045892">
    <property type="term" value="P:negative regulation of DNA-templated transcription"/>
    <property type="evidence" value="ECO:0007669"/>
    <property type="project" value="TreeGrafter"/>
</dbReference>
<keyword evidence="5" id="KW-0238">DNA-binding</keyword>
<dbReference type="CDD" id="cd07153">
    <property type="entry name" value="Fur_like"/>
    <property type="match status" value="1"/>
</dbReference>
<dbReference type="InterPro" id="IPR043135">
    <property type="entry name" value="Fur_C"/>
</dbReference>
<dbReference type="PANTHER" id="PTHR33202">
    <property type="entry name" value="ZINC UPTAKE REGULATION PROTEIN"/>
    <property type="match status" value="1"/>
</dbReference>
<keyword evidence="2" id="KW-0678">Repressor</keyword>
<comment type="caution">
    <text evidence="9">The sequence shown here is derived from an EMBL/GenBank/DDBJ whole genome shotgun (WGS) entry which is preliminary data.</text>
</comment>
<keyword evidence="7" id="KW-0479">Metal-binding</keyword>
<feature type="binding site" evidence="7">
    <location>
        <position position="99"/>
    </location>
    <ligand>
        <name>Zn(2+)</name>
        <dbReference type="ChEBI" id="CHEBI:29105"/>
    </ligand>
</feature>
<sequence>MKDAIIDDVSKQLHEKGMRLTNPRREVVELFISSKKLQTPQEIFELAREKKIDVGLTTVYRMINALMEVGLARAYSIKGELRYIFCSPDHHYHLICTECLKVQDVFNCPIGDIKIKGFKVQSHQLDFFGVCEDCQNK</sequence>
<dbReference type="GO" id="GO:0008270">
    <property type="term" value="F:zinc ion binding"/>
    <property type="evidence" value="ECO:0007669"/>
    <property type="project" value="TreeGrafter"/>
</dbReference>
<dbReference type="InterPro" id="IPR002481">
    <property type="entry name" value="FUR"/>
</dbReference>
<organism evidence="9">
    <name type="scientific">Mesoaciditoga lauensis</name>
    <dbReference type="NCBI Taxonomy" id="1495039"/>
    <lineage>
        <taxon>Bacteria</taxon>
        <taxon>Thermotogati</taxon>
        <taxon>Thermotogota</taxon>
        <taxon>Thermotogae</taxon>
        <taxon>Mesoaciditogales</taxon>
        <taxon>Mesoaciditogaceae</taxon>
        <taxon>Mesoaciditoga</taxon>
    </lineage>
</organism>
<feature type="binding site" evidence="7">
    <location>
        <position position="96"/>
    </location>
    <ligand>
        <name>Zn(2+)</name>
        <dbReference type="ChEBI" id="CHEBI:29105"/>
    </ligand>
</feature>
<keyword evidence="3 7" id="KW-0862">Zinc</keyword>
<proteinExistence type="inferred from homology"/>
<dbReference type="GO" id="GO:0003700">
    <property type="term" value="F:DNA-binding transcription factor activity"/>
    <property type="evidence" value="ECO:0007669"/>
    <property type="project" value="InterPro"/>
</dbReference>
<evidence type="ECO:0000256" key="4">
    <source>
        <dbReference type="ARBA" id="ARBA00023015"/>
    </source>
</evidence>
<dbReference type="Gene3D" id="1.10.10.10">
    <property type="entry name" value="Winged helix-like DNA-binding domain superfamily/Winged helix DNA-binding domain"/>
    <property type="match status" value="1"/>
</dbReference>
<feature type="binding site" evidence="8">
    <location>
        <position position="90"/>
    </location>
    <ligand>
        <name>Fe cation</name>
        <dbReference type="ChEBI" id="CHEBI:24875"/>
    </ligand>
</feature>
<evidence type="ECO:0000256" key="2">
    <source>
        <dbReference type="ARBA" id="ARBA00022491"/>
    </source>
</evidence>
<keyword evidence="8" id="KW-0408">Iron</keyword>
<evidence type="ECO:0000256" key="7">
    <source>
        <dbReference type="PIRSR" id="PIRSR602481-1"/>
    </source>
</evidence>
<dbReference type="GO" id="GO:0000976">
    <property type="term" value="F:transcription cis-regulatory region binding"/>
    <property type="evidence" value="ECO:0007669"/>
    <property type="project" value="TreeGrafter"/>
</dbReference>
<evidence type="ECO:0000256" key="8">
    <source>
        <dbReference type="PIRSR" id="PIRSR602481-2"/>
    </source>
</evidence>
<feature type="binding site" evidence="7">
    <location>
        <position position="131"/>
    </location>
    <ligand>
        <name>Zn(2+)</name>
        <dbReference type="ChEBI" id="CHEBI:29105"/>
    </ligand>
</feature>
<comment type="similarity">
    <text evidence="1">Belongs to the Fur family.</text>
</comment>
<dbReference type="InterPro" id="IPR036390">
    <property type="entry name" value="WH_DNA-bd_sf"/>
</dbReference>
<dbReference type="Gene3D" id="3.30.1490.190">
    <property type="match status" value="1"/>
</dbReference>
<dbReference type="EMBL" id="DTPE01000112">
    <property type="protein sequence ID" value="HGE75029.1"/>
    <property type="molecule type" value="Genomic_DNA"/>
</dbReference>
<dbReference type="Pfam" id="PF01475">
    <property type="entry name" value="FUR"/>
    <property type="match status" value="1"/>
</dbReference>
<evidence type="ECO:0000256" key="6">
    <source>
        <dbReference type="ARBA" id="ARBA00023163"/>
    </source>
</evidence>
<evidence type="ECO:0000256" key="5">
    <source>
        <dbReference type="ARBA" id="ARBA00023125"/>
    </source>
</evidence>
<feature type="binding site" evidence="8">
    <location>
        <position position="123"/>
    </location>
    <ligand>
        <name>Fe cation</name>
        <dbReference type="ChEBI" id="CHEBI:24875"/>
    </ligand>
</feature>
<reference evidence="9" key="1">
    <citation type="journal article" date="2020" name="mSystems">
        <title>Genome- and Community-Level Interaction Insights into Carbon Utilization and Element Cycling Functions of Hydrothermarchaeota in Hydrothermal Sediment.</title>
        <authorList>
            <person name="Zhou Z."/>
            <person name="Liu Y."/>
            <person name="Xu W."/>
            <person name="Pan J."/>
            <person name="Luo Z.H."/>
            <person name="Li M."/>
        </authorList>
    </citation>
    <scope>NUCLEOTIDE SEQUENCE [LARGE SCALE GENOMIC DNA]</scope>
    <source>
        <strain evidence="9">SpSt-966</strain>
    </source>
</reference>
<comment type="cofactor">
    <cofactor evidence="8">
        <name>Mn(2+)</name>
        <dbReference type="ChEBI" id="CHEBI:29035"/>
    </cofactor>
    <cofactor evidence="8">
        <name>Fe(2+)</name>
        <dbReference type="ChEBI" id="CHEBI:29033"/>
    </cofactor>
    <text evidence="8">Binds 1 Mn(2+) or Fe(2+) ion per subunit.</text>
</comment>
<dbReference type="AlphaFoldDB" id="A0A7V3REB7"/>
<gene>
    <name evidence="9" type="ORF">ENX73_02760</name>
</gene>
<evidence type="ECO:0000256" key="1">
    <source>
        <dbReference type="ARBA" id="ARBA00007957"/>
    </source>
</evidence>
<dbReference type="PANTHER" id="PTHR33202:SF7">
    <property type="entry name" value="FERRIC UPTAKE REGULATION PROTEIN"/>
    <property type="match status" value="1"/>
</dbReference>
<feature type="binding site" evidence="7">
    <location>
        <position position="134"/>
    </location>
    <ligand>
        <name>Zn(2+)</name>
        <dbReference type="ChEBI" id="CHEBI:29105"/>
    </ligand>
</feature>
<evidence type="ECO:0000313" key="9">
    <source>
        <dbReference type="EMBL" id="HGE75029.1"/>
    </source>
</evidence>
<keyword evidence="6" id="KW-0804">Transcription</keyword>
<keyword evidence="4" id="KW-0805">Transcription regulation</keyword>
<comment type="cofactor">
    <cofactor evidence="7">
        <name>Zn(2+)</name>
        <dbReference type="ChEBI" id="CHEBI:29105"/>
    </cofactor>
    <text evidence="7">Binds 1 zinc ion per subunit.</text>
</comment>
<dbReference type="GO" id="GO:1900376">
    <property type="term" value="P:regulation of secondary metabolite biosynthetic process"/>
    <property type="evidence" value="ECO:0007669"/>
    <property type="project" value="TreeGrafter"/>
</dbReference>
<evidence type="ECO:0000256" key="3">
    <source>
        <dbReference type="ARBA" id="ARBA00022833"/>
    </source>
</evidence>
<dbReference type="InterPro" id="IPR036388">
    <property type="entry name" value="WH-like_DNA-bd_sf"/>
</dbReference>
<name>A0A7V3REB7_9BACT</name>
<protein>
    <submittedName>
        <fullName evidence="9">Transcriptional repressor</fullName>
    </submittedName>
</protein>
<accession>A0A7V3REB7</accession>